<evidence type="ECO:0000313" key="2">
    <source>
        <dbReference type="Proteomes" id="UP000623250"/>
    </source>
</evidence>
<dbReference type="RefSeq" id="WP_037233105.1">
    <property type="nucleotide sequence ID" value="NZ_JAEMUK010000078.1"/>
</dbReference>
<sequence length="63" mass="7136">MDFIEECKRRQAALLDALAEMNQSELYGGDELQAARFRQNARKTISLYEKIIHLAKGDTVGHA</sequence>
<reference evidence="1 2" key="1">
    <citation type="submission" date="2020-12" db="EMBL/GenBank/DDBJ databases">
        <title>Revised draft genomes of Rhodomicrobium vannielii ATCC 17100 and Rhodomicrobium udaipurense JA643.</title>
        <authorList>
            <person name="Conners E.M."/>
            <person name="Davenport E.J."/>
            <person name="Bose A."/>
        </authorList>
    </citation>
    <scope>NUCLEOTIDE SEQUENCE [LARGE SCALE GENOMIC DNA]</scope>
    <source>
        <strain evidence="1 2">JA643</strain>
    </source>
</reference>
<organism evidence="1 2">
    <name type="scientific">Rhodomicrobium udaipurense</name>
    <dbReference type="NCBI Taxonomy" id="1202716"/>
    <lineage>
        <taxon>Bacteria</taxon>
        <taxon>Pseudomonadati</taxon>
        <taxon>Pseudomonadota</taxon>
        <taxon>Alphaproteobacteria</taxon>
        <taxon>Hyphomicrobiales</taxon>
        <taxon>Hyphomicrobiaceae</taxon>
        <taxon>Rhodomicrobium</taxon>
    </lineage>
</organism>
<evidence type="ECO:0000313" key="1">
    <source>
        <dbReference type="EMBL" id="MBJ7544183.1"/>
    </source>
</evidence>
<dbReference type="EMBL" id="JAEMUK010000078">
    <property type="protein sequence ID" value="MBJ7544183.1"/>
    <property type="molecule type" value="Genomic_DNA"/>
</dbReference>
<comment type="caution">
    <text evidence="1">The sequence shown here is derived from an EMBL/GenBank/DDBJ whole genome shotgun (WGS) entry which is preliminary data.</text>
</comment>
<keyword evidence="2" id="KW-1185">Reference proteome</keyword>
<accession>A0A8I1KLW4</accession>
<gene>
    <name evidence="1" type="ORF">JDN41_11575</name>
</gene>
<protein>
    <submittedName>
        <fullName evidence="1">Uncharacterized protein</fullName>
    </submittedName>
</protein>
<name>A0A8I1KLW4_9HYPH</name>
<dbReference type="AlphaFoldDB" id="A0A8I1KLW4"/>
<proteinExistence type="predicted"/>
<dbReference type="Proteomes" id="UP000623250">
    <property type="component" value="Unassembled WGS sequence"/>
</dbReference>